<organism evidence="3 4">
    <name type="scientific">Fusarium albosuccineum</name>
    <dbReference type="NCBI Taxonomy" id="1237068"/>
    <lineage>
        <taxon>Eukaryota</taxon>
        <taxon>Fungi</taxon>
        <taxon>Dikarya</taxon>
        <taxon>Ascomycota</taxon>
        <taxon>Pezizomycotina</taxon>
        <taxon>Sordariomycetes</taxon>
        <taxon>Hypocreomycetidae</taxon>
        <taxon>Hypocreales</taxon>
        <taxon>Nectriaceae</taxon>
        <taxon>Fusarium</taxon>
        <taxon>Fusarium decemcellulare species complex</taxon>
    </lineage>
</organism>
<comment type="caution">
    <text evidence="3">The sequence shown here is derived from an EMBL/GenBank/DDBJ whole genome shotgun (WGS) entry which is preliminary data.</text>
</comment>
<dbReference type="EMBL" id="JAADYS010000017">
    <property type="protein sequence ID" value="KAF4472949.1"/>
    <property type="molecule type" value="Genomic_DNA"/>
</dbReference>
<sequence>MMLLKYSAAVAALALCGQVNASRCKPDPRSTTTDLETSSTAQTSATETSSTTTEVSSSTTASLSTESSTSDDATSSSILTSETSTSASDSTTLVVSTTTESSTIDTTTTDLLSTTTTDASTTTEASTTTDVSTTETSTTSAAPQCTFAGEYSNYVRNPSFDDKDSNGQYTADPWTFDQGNTVEASQARTGQNAVAYQYPFPPYNQAIRQRLQDTVAGQEYALRYYWALIEGSPSVTDYCRIGSSAGPDGQAANYIFNGDQVVVDGEYYMFETRIKASEDNQRLGIGFFCVTDRQVKIHIDDIAVYDYYEGCDGPSGGGD</sequence>
<protein>
    <submittedName>
        <fullName evidence="3">Uncharacterized protein</fullName>
    </submittedName>
</protein>
<feature type="compositionally biased region" description="Low complexity" evidence="1">
    <location>
        <begin position="36"/>
        <end position="140"/>
    </location>
</feature>
<accession>A0A8H4LRN8</accession>
<name>A0A8H4LRN8_9HYPO</name>
<feature type="chain" id="PRO_5034308683" evidence="2">
    <location>
        <begin position="22"/>
        <end position="319"/>
    </location>
</feature>
<proteinExistence type="predicted"/>
<evidence type="ECO:0000256" key="1">
    <source>
        <dbReference type="SAM" id="MobiDB-lite"/>
    </source>
</evidence>
<gene>
    <name evidence="3" type="ORF">FALBO_164</name>
</gene>
<feature type="signal peptide" evidence="2">
    <location>
        <begin position="1"/>
        <end position="21"/>
    </location>
</feature>
<evidence type="ECO:0000313" key="3">
    <source>
        <dbReference type="EMBL" id="KAF4472949.1"/>
    </source>
</evidence>
<dbReference type="AlphaFoldDB" id="A0A8H4LRN8"/>
<keyword evidence="4" id="KW-1185">Reference proteome</keyword>
<feature type="region of interest" description="Disordered" evidence="1">
    <location>
        <begin position="21"/>
        <end position="140"/>
    </location>
</feature>
<dbReference type="Proteomes" id="UP000554235">
    <property type="component" value="Unassembled WGS sequence"/>
</dbReference>
<dbReference type="OrthoDB" id="5103650at2759"/>
<keyword evidence="2" id="KW-0732">Signal</keyword>
<reference evidence="3 4" key="1">
    <citation type="submission" date="2020-01" db="EMBL/GenBank/DDBJ databases">
        <title>Identification and distribution of gene clusters putatively required for synthesis of sphingolipid metabolism inhibitors in phylogenetically diverse species of the filamentous fungus Fusarium.</title>
        <authorList>
            <person name="Kim H.-S."/>
            <person name="Busman M."/>
            <person name="Brown D.W."/>
            <person name="Divon H."/>
            <person name="Uhlig S."/>
            <person name="Proctor R.H."/>
        </authorList>
    </citation>
    <scope>NUCLEOTIDE SEQUENCE [LARGE SCALE GENOMIC DNA]</scope>
    <source>
        <strain evidence="3 4">NRRL 20459</strain>
    </source>
</reference>
<evidence type="ECO:0000256" key="2">
    <source>
        <dbReference type="SAM" id="SignalP"/>
    </source>
</evidence>
<evidence type="ECO:0000313" key="4">
    <source>
        <dbReference type="Proteomes" id="UP000554235"/>
    </source>
</evidence>
<dbReference type="Gene3D" id="2.60.120.260">
    <property type="entry name" value="Galactose-binding domain-like"/>
    <property type="match status" value="1"/>
</dbReference>